<feature type="transmembrane region" description="Helical" evidence="11">
    <location>
        <begin position="83"/>
        <end position="102"/>
    </location>
</feature>
<evidence type="ECO:0000256" key="6">
    <source>
        <dbReference type="ARBA" id="ARBA00022741"/>
    </source>
</evidence>
<feature type="transmembrane region" description="Helical" evidence="11">
    <location>
        <begin position="681"/>
        <end position="705"/>
    </location>
</feature>
<evidence type="ECO:0000256" key="1">
    <source>
        <dbReference type="ARBA" id="ARBA00004651"/>
    </source>
</evidence>
<evidence type="ECO:0000256" key="8">
    <source>
        <dbReference type="ARBA" id="ARBA00022967"/>
    </source>
</evidence>
<proteinExistence type="inferred from homology"/>
<dbReference type="GO" id="GO:0060003">
    <property type="term" value="P:copper ion export"/>
    <property type="evidence" value="ECO:0007669"/>
    <property type="project" value="UniProtKB-ARBA"/>
</dbReference>
<dbReference type="SFLD" id="SFLDG00002">
    <property type="entry name" value="C1.7:_P-type_atpase_like"/>
    <property type="match status" value="1"/>
</dbReference>
<dbReference type="GO" id="GO:0043682">
    <property type="term" value="F:P-type divalent copper transporter activity"/>
    <property type="evidence" value="ECO:0007669"/>
    <property type="project" value="TreeGrafter"/>
</dbReference>
<feature type="domain" description="HMA" evidence="12">
    <location>
        <begin position="1"/>
        <end position="58"/>
    </location>
</feature>
<dbReference type="InterPro" id="IPR059000">
    <property type="entry name" value="ATPase_P-type_domA"/>
</dbReference>
<dbReference type="FunFam" id="3.30.70.100:FF:000001">
    <property type="entry name" value="ATPase copper transporting beta"/>
    <property type="match status" value="1"/>
</dbReference>
<dbReference type="NCBIfam" id="TIGR01494">
    <property type="entry name" value="ATPase_P-type"/>
    <property type="match status" value="1"/>
</dbReference>
<dbReference type="NCBIfam" id="TIGR01525">
    <property type="entry name" value="ATPase-IB_hvy"/>
    <property type="match status" value="1"/>
</dbReference>
<evidence type="ECO:0000256" key="4">
    <source>
        <dbReference type="ARBA" id="ARBA00022692"/>
    </source>
</evidence>
<evidence type="ECO:0000256" key="2">
    <source>
        <dbReference type="ARBA" id="ARBA00006024"/>
    </source>
</evidence>
<evidence type="ECO:0000313" key="14">
    <source>
        <dbReference type="Proteomes" id="UP001138661"/>
    </source>
</evidence>
<evidence type="ECO:0000256" key="5">
    <source>
        <dbReference type="ARBA" id="ARBA00022723"/>
    </source>
</evidence>
<dbReference type="PROSITE" id="PS50846">
    <property type="entry name" value="HMA_2"/>
    <property type="match status" value="1"/>
</dbReference>
<dbReference type="PROSITE" id="PS00154">
    <property type="entry name" value="ATPASE_E1_E2"/>
    <property type="match status" value="1"/>
</dbReference>
<feature type="transmembrane region" description="Helical" evidence="11">
    <location>
        <begin position="153"/>
        <end position="174"/>
    </location>
</feature>
<evidence type="ECO:0000256" key="10">
    <source>
        <dbReference type="ARBA" id="ARBA00023136"/>
    </source>
</evidence>
<comment type="caution">
    <text evidence="13">The sequence shown here is derived from an EMBL/GenBank/DDBJ whole genome shotgun (WGS) entry which is preliminary data.</text>
</comment>
<comment type="similarity">
    <text evidence="2 11">Belongs to the cation transport ATPase (P-type) (TC 3.A.3) family. Type IB subfamily.</text>
</comment>
<feature type="transmembrane region" description="Helical" evidence="11">
    <location>
        <begin position="711"/>
        <end position="728"/>
    </location>
</feature>
<feature type="transmembrane region" description="Helical" evidence="11">
    <location>
        <begin position="114"/>
        <end position="132"/>
    </location>
</feature>
<gene>
    <name evidence="13" type="ORF">KX928_02645</name>
</gene>
<dbReference type="SFLD" id="SFLDS00003">
    <property type="entry name" value="Haloacid_Dehalogenase"/>
    <property type="match status" value="1"/>
</dbReference>
<dbReference type="GO" id="GO:0016887">
    <property type="term" value="F:ATP hydrolysis activity"/>
    <property type="evidence" value="ECO:0007669"/>
    <property type="project" value="InterPro"/>
</dbReference>
<dbReference type="NCBIfam" id="TIGR01511">
    <property type="entry name" value="ATPase-IB1_Cu"/>
    <property type="match status" value="1"/>
</dbReference>
<dbReference type="GO" id="GO:0005886">
    <property type="term" value="C:plasma membrane"/>
    <property type="evidence" value="ECO:0007669"/>
    <property type="project" value="UniProtKB-SubCell"/>
</dbReference>
<keyword evidence="4 11" id="KW-0812">Transmembrane</keyword>
<feature type="transmembrane region" description="Helical" evidence="11">
    <location>
        <begin position="337"/>
        <end position="359"/>
    </location>
</feature>
<accession>A0A9X1K1M8</accession>
<reference evidence="13" key="1">
    <citation type="submission" date="2021-07" db="EMBL/GenBank/DDBJ databases">
        <title>Roseobacter insulae sp. nov., isolated from a tidal flat.</title>
        <authorList>
            <person name="Park S."/>
            <person name="Yoon J.-H."/>
        </authorList>
    </citation>
    <scope>NUCLEOTIDE SEQUENCE</scope>
    <source>
        <strain evidence="13">YSTF-M11</strain>
    </source>
</reference>
<keyword evidence="6 11" id="KW-0547">Nucleotide-binding</keyword>
<dbReference type="AlphaFoldDB" id="A0A9X1K1M8"/>
<keyword evidence="9 11" id="KW-1133">Transmembrane helix</keyword>
<feature type="transmembrane region" description="Helical" evidence="11">
    <location>
        <begin position="365"/>
        <end position="388"/>
    </location>
</feature>
<dbReference type="EMBL" id="JAHXDN010000001">
    <property type="protein sequence ID" value="MBW4706677.1"/>
    <property type="molecule type" value="Genomic_DNA"/>
</dbReference>
<organism evidence="13 14">
    <name type="scientific">Roseobacter insulae</name>
    <dbReference type="NCBI Taxonomy" id="2859783"/>
    <lineage>
        <taxon>Bacteria</taxon>
        <taxon>Pseudomonadati</taxon>
        <taxon>Pseudomonadota</taxon>
        <taxon>Alphaproteobacteria</taxon>
        <taxon>Rhodobacterales</taxon>
        <taxon>Roseobacteraceae</taxon>
        <taxon>Roseobacter</taxon>
    </lineage>
</organism>
<evidence type="ECO:0000256" key="3">
    <source>
        <dbReference type="ARBA" id="ARBA00022475"/>
    </source>
</evidence>
<keyword evidence="14" id="KW-1185">Reference proteome</keyword>
<dbReference type="InterPro" id="IPR027256">
    <property type="entry name" value="P-typ_ATPase_IB"/>
</dbReference>
<dbReference type="CDD" id="cd02094">
    <property type="entry name" value="P-type_ATPase_Cu-like"/>
    <property type="match status" value="1"/>
</dbReference>
<dbReference type="Pfam" id="PF00403">
    <property type="entry name" value="HMA"/>
    <property type="match status" value="1"/>
</dbReference>
<dbReference type="GO" id="GO:0055070">
    <property type="term" value="P:copper ion homeostasis"/>
    <property type="evidence" value="ECO:0007669"/>
    <property type="project" value="TreeGrafter"/>
</dbReference>
<keyword evidence="7 11" id="KW-0067">ATP-binding</keyword>
<dbReference type="CDD" id="cd00371">
    <property type="entry name" value="HMA"/>
    <property type="match status" value="1"/>
</dbReference>
<dbReference type="GO" id="GO:0005524">
    <property type="term" value="F:ATP binding"/>
    <property type="evidence" value="ECO:0007669"/>
    <property type="project" value="UniProtKB-UniRule"/>
</dbReference>
<dbReference type="Pfam" id="PF00702">
    <property type="entry name" value="Hydrolase"/>
    <property type="match status" value="1"/>
</dbReference>
<evidence type="ECO:0000256" key="7">
    <source>
        <dbReference type="ARBA" id="ARBA00022840"/>
    </source>
</evidence>
<evidence type="ECO:0000256" key="11">
    <source>
        <dbReference type="RuleBase" id="RU362081"/>
    </source>
</evidence>
<dbReference type="InterPro" id="IPR018303">
    <property type="entry name" value="ATPase_P-typ_P_site"/>
</dbReference>
<keyword evidence="3 11" id="KW-1003">Cell membrane</keyword>
<dbReference type="InterPro" id="IPR006121">
    <property type="entry name" value="HMA_dom"/>
</dbReference>
<dbReference type="GO" id="GO:0005507">
    <property type="term" value="F:copper ion binding"/>
    <property type="evidence" value="ECO:0007669"/>
    <property type="project" value="TreeGrafter"/>
</dbReference>
<feature type="transmembrane region" description="Helical" evidence="11">
    <location>
        <begin position="180"/>
        <end position="199"/>
    </location>
</feature>
<evidence type="ECO:0000256" key="9">
    <source>
        <dbReference type="ARBA" id="ARBA00022989"/>
    </source>
</evidence>
<dbReference type="FunFam" id="2.70.150.10:FF:000020">
    <property type="entry name" value="Copper-exporting P-type ATPase A"/>
    <property type="match status" value="1"/>
</dbReference>
<dbReference type="Proteomes" id="UP001138661">
    <property type="component" value="Unassembled WGS sequence"/>
</dbReference>
<dbReference type="InterPro" id="IPR044492">
    <property type="entry name" value="P_typ_ATPase_HD_dom"/>
</dbReference>
<protein>
    <submittedName>
        <fullName evidence="13">Heavy metal translocating P-type ATPase</fullName>
    </submittedName>
</protein>
<keyword evidence="8" id="KW-1278">Translocase</keyword>
<keyword evidence="10 11" id="KW-0472">Membrane</keyword>
<dbReference type="PANTHER" id="PTHR43520">
    <property type="entry name" value="ATP7, ISOFORM B"/>
    <property type="match status" value="1"/>
</dbReference>
<dbReference type="InterPro" id="IPR001757">
    <property type="entry name" value="P_typ_ATPase"/>
</dbReference>
<sequence>MTCASCVGRVDRALAAIQGVRRVAVNLATEEATVDVANAQVTGQQLAQAVTGAGYPAQVIEERSIVDQQVKQQDRAKDLAKRTAFAVVLALPVVVLEMGGHLVPAFHHFIDGTIGMQTSWALQAVLTTLILAGPGRQFYAIGLPALIKRAPDMNSLVAIGTGAAYFFSLCVLLLPEVVPAQAQAVYFEAAAVIVVFILLGRWLEARAKGHTGVAIRSLLDLQPKTARLQTTAGPQTVAIETLKAGDIVLLHPGERVPADAIITEGTTHVDESMITGEPMPVEKAIGDAVTGGTVNGFGSLTLRVEHAGSDSVLSGIVRMVQEAQGAKLPIQGLVDRITLWFVPVVLAIATLTVLLWILLGPAPVVSHALVAGVAVLIIACPCAMGLATPTSIMVATGRAAELGVLFRKGDALQTLADVDLVAFDKTGTLTVGRPEMTDLIVRSGVDRATVLTLVASVESRAEHPVAKAIVEAANRDEVVLKSASHTVAHSGLGIEGRVDGETVLIGSDRLMATHGLDVTGFEHDMAGLMAQGKTVFFAAIDSDVVAMIAVSDRIKPEAARVIAALTDLGVETAMITGDKNTTAQAVGREIGITTVVAEVLPGEKVRALETLRGTHDKIAFVGDGINDAPALAFSDVGVAIGTGTDIAIEAADVVLMSGNLNGVLSAMSTARAAMRNIKQNLFWAFGYNVALIPIAAGALFASFGLLLSPQLAAGAMALSSLFVVGNALRLRGLNRSKS</sequence>
<evidence type="ECO:0000259" key="12">
    <source>
        <dbReference type="PROSITE" id="PS50846"/>
    </source>
</evidence>
<dbReference type="PANTHER" id="PTHR43520:SF8">
    <property type="entry name" value="P-TYPE CU(+) TRANSPORTER"/>
    <property type="match status" value="1"/>
</dbReference>
<name>A0A9X1K1M8_9RHOB</name>
<keyword evidence="5 11" id="KW-0479">Metal-binding</keyword>
<dbReference type="Pfam" id="PF00122">
    <property type="entry name" value="E1-E2_ATPase"/>
    <property type="match status" value="1"/>
</dbReference>
<comment type="subcellular location">
    <subcellularLocation>
        <location evidence="1">Cell membrane</location>
        <topology evidence="1">Multi-pass membrane protein</topology>
    </subcellularLocation>
</comment>
<dbReference type="SFLD" id="SFLDF00027">
    <property type="entry name" value="p-type_atpase"/>
    <property type="match status" value="1"/>
</dbReference>
<evidence type="ECO:0000313" key="13">
    <source>
        <dbReference type="EMBL" id="MBW4706677.1"/>
    </source>
</evidence>